<accession>A0ABD0JRR6</accession>
<dbReference type="Proteomes" id="UP001519460">
    <property type="component" value="Unassembled WGS sequence"/>
</dbReference>
<gene>
    <name evidence="1" type="ORF">BaRGS_00031187</name>
</gene>
<feature type="non-terminal residue" evidence="1">
    <location>
        <position position="1"/>
    </location>
</feature>
<comment type="caution">
    <text evidence="1">The sequence shown here is derived from an EMBL/GenBank/DDBJ whole genome shotgun (WGS) entry which is preliminary data.</text>
</comment>
<evidence type="ECO:0000313" key="2">
    <source>
        <dbReference type="Proteomes" id="UP001519460"/>
    </source>
</evidence>
<sequence>RVTLTCKRVFAVERCSPQSRKYHVLFTLFTKSGHSLPFTSYAGYAESKFDLSTPSLRCIQIQAAGHDHCEG</sequence>
<proteinExistence type="predicted"/>
<keyword evidence="2" id="KW-1185">Reference proteome</keyword>
<feature type="non-terminal residue" evidence="1">
    <location>
        <position position="71"/>
    </location>
</feature>
<organism evidence="1 2">
    <name type="scientific">Batillaria attramentaria</name>
    <dbReference type="NCBI Taxonomy" id="370345"/>
    <lineage>
        <taxon>Eukaryota</taxon>
        <taxon>Metazoa</taxon>
        <taxon>Spiralia</taxon>
        <taxon>Lophotrochozoa</taxon>
        <taxon>Mollusca</taxon>
        <taxon>Gastropoda</taxon>
        <taxon>Caenogastropoda</taxon>
        <taxon>Sorbeoconcha</taxon>
        <taxon>Cerithioidea</taxon>
        <taxon>Batillariidae</taxon>
        <taxon>Batillaria</taxon>
    </lineage>
</organism>
<protein>
    <submittedName>
        <fullName evidence="1">Uncharacterized protein</fullName>
    </submittedName>
</protein>
<dbReference type="AlphaFoldDB" id="A0ABD0JRR6"/>
<name>A0ABD0JRR6_9CAEN</name>
<dbReference type="EMBL" id="JACVVK020000346">
    <property type="protein sequence ID" value="KAK7477582.1"/>
    <property type="molecule type" value="Genomic_DNA"/>
</dbReference>
<reference evidence="1 2" key="1">
    <citation type="journal article" date="2023" name="Sci. Data">
        <title>Genome assembly of the Korean intertidal mud-creeper Batillaria attramentaria.</title>
        <authorList>
            <person name="Patra A.K."/>
            <person name="Ho P.T."/>
            <person name="Jun S."/>
            <person name="Lee S.J."/>
            <person name="Kim Y."/>
            <person name="Won Y.J."/>
        </authorList>
    </citation>
    <scope>NUCLEOTIDE SEQUENCE [LARGE SCALE GENOMIC DNA]</scope>
    <source>
        <strain evidence="1">Wonlab-2016</strain>
    </source>
</reference>
<evidence type="ECO:0000313" key="1">
    <source>
        <dbReference type="EMBL" id="KAK7477582.1"/>
    </source>
</evidence>